<feature type="domain" description="Pyrroline-5-carboxylate reductase catalytic N-terminal" evidence="1">
    <location>
        <begin position="3"/>
        <end position="90"/>
    </location>
</feature>
<dbReference type="Pfam" id="PF03807">
    <property type="entry name" value="F420_oxidored"/>
    <property type="match status" value="1"/>
</dbReference>
<organism evidence="2 3">
    <name type="scientific">Roseovarius bejariae</name>
    <dbReference type="NCBI Taxonomy" id="2576383"/>
    <lineage>
        <taxon>Bacteria</taxon>
        <taxon>Pseudomonadati</taxon>
        <taxon>Pseudomonadota</taxon>
        <taxon>Alphaproteobacteria</taxon>
        <taxon>Rhodobacterales</taxon>
        <taxon>Roseobacteraceae</taxon>
        <taxon>Roseovarius</taxon>
    </lineage>
</organism>
<dbReference type="OrthoDB" id="9805754at2"/>
<dbReference type="EMBL" id="SZWE01000001">
    <property type="protein sequence ID" value="MRU13922.1"/>
    <property type="molecule type" value="Genomic_DNA"/>
</dbReference>
<dbReference type="InterPro" id="IPR028939">
    <property type="entry name" value="P5C_Rdtase_cat_N"/>
</dbReference>
<keyword evidence="3" id="KW-1185">Reference proteome</keyword>
<dbReference type="Proteomes" id="UP000564704">
    <property type="component" value="Unassembled WGS sequence"/>
</dbReference>
<dbReference type="SUPFAM" id="SSF51735">
    <property type="entry name" value="NAD(P)-binding Rossmann-fold domains"/>
    <property type="match status" value="1"/>
</dbReference>
<dbReference type="InterPro" id="IPR036291">
    <property type="entry name" value="NAD(P)-bd_dom_sf"/>
</dbReference>
<evidence type="ECO:0000313" key="2">
    <source>
        <dbReference type="EMBL" id="MRU13922.1"/>
    </source>
</evidence>
<gene>
    <name evidence="2" type="ORF">FDP25_00590</name>
</gene>
<evidence type="ECO:0000259" key="1">
    <source>
        <dbReference type="Pfam" id="PF03807"/>
    </source>
</evidence>
<dbReference type="RefSeq" id="WP_154148249.1">
    <property type="nucleotide sequence ID" value="NZ_SZWE01000001.1"/>
</dbReference>
<proteinExistence type="predicted"/>
<evidence type="ECO:0000313" key="3">
    <source>
        <dbReference type="Proteomes" id="UP000564704"/>
    </source>
</evidence>
<accession>A0A844CGV8</accession>
<name>A0A844CGV8_9RHOB</name>
<dbReference type="AlphaFoldDB" id="A0A844CGV8"/>
<dbReference type="Gene3D" id="3.40.50.720">
    <property type="entry name" value="NAD(P)-binding Rossmann-like Domain"/>
    <property type="match status" value="1"/>
</dbReference>
<comment type="caution">
    <text evidence="2">The sequence shown here is derived from an EMBL/GenBank/DDBJ whole genome shotgun (WGS) entry which is preliminary data.</text>
</comment>
<reference evidence="2 3" key="1">
    <citation type="submission" date="2019-05" db="EMBL/GenBank/DDBJ databases">
        <title>Roseovarius bejariae sp. nov., a moderately halophylic bacterium isolated from a saline soil in Rambla Salada (Murcia).</title>
        <authorList>
            <person name="Castro D.J."/>
            <person name="Gomez-Altuve A."/>
            <person name="Reina J.C."/>
            <person name="Rodriguez M."/>
            <person name="Sampedro I."/>
            <person name="Llamas I."/>
            <person name="Martinez-Checa F."/>
        </authorList>
    </citation>
    <scope>NUCLEOTIDE SEQUENCE [LARGE SCALE GENOMIC DNA]</scope>
    <source>
        <strain evidence="2 3">A21</strain>
    </source>
</reference>
<sequence length="252" mass="25810">MNIGFLGTGGIAAPMVEALAGKGHDILVSERSAEVSARLAAQFAEVEIAPNDRVVADSEVIIACLMADVAPKVLPDLPFREGQKLISVMVDVSVEALHDLAAPVTDISVTIPMPFIGKGGCPLPVYPDTGSVQALFGAENIVLPVTSEAALNAHFAASALSSVVLAEMVTTADWLAGVTGGAAKAEAYVAALIAGYFKGMALDGSGEVKGLLDALSTEGGLNATLRDRMAGARNELTEGLDAFRPRLGLPDA</sequence>
<protein>
    <submittedName>
        <fullName evidence="2">Pyrroline-5-carboxylate reductase</fullName>
    </submittedName>
</protein>